<reference evidence="3" key="1">
    <citation type="submission" date="2021-01" db="EMBL/GenBank/DDBJ databases">
        <title>Whole genome shotgun sequence of Actinoplanes nipponensis NBRC 14063.</title>
        <authorList>
            <person name="Komaki H."/>
            <person name="Tamura T."/>
        </authorList>
    </citation>
    <scope>NUCLEOTIDE SEQUENCE</scope>
    <source>
        <strain evidence="3">NBRC 14063</strain>
    </source>
</reference>
<evidence type="ECO:0000313" key="3">
    <source>
        <dbReference type="EMBL" id="GIE50082.1"/>
    </source>
</evidence>
<keyword evidence="2" id="KW-1133">Transmembrane helix</keyword>
<proteinExistence type="predicted"/>
<keyword evidence="2" id="KW-0472">Membrane</keyword>
<sequence>MSAVGDLGPATGRAAAGSDEEPGLWRSFGAGLRLLVGWFSVAIALLNLLVELDRVPDRAYLLFHAVLLAGGALLVSLGPFAAGAGPAGWSAGGAVLAGGMIAGALPLSGAVCCMTTYAVRHGYPFTFLARHDGGGWHVDSQHLLADLLFWGYAGLIVLVLAAAARRAVRHHGAARG</sequence>
<evidence type="ECO:0000313" key="4">
    <source>
        <dbReference type="Proteomes" id="UP000647172"/>
    </source>
</evidence>
<evidence type="ECO:0000256" key="1">
    <source>
        <dbReference type="SAM" id="MobiDB-lite"/>
    </source>
</evidence>
<feature type="transmembrane region" description="Helical" evidence="2">
    <location>
        <begin position="62"/>
        <end position="82"/>
    </location>
</feature>
<evidence type="ECO:0000256" key="2">
    <source>
        <dbReference type="SAM" id="Phobius"/>
    </source>
</evidence>
<keyword evidence="4" id="KW-1185">Reference proteome</keyword>
<dbReference type="EMBL" id="BOMQ01000044">
    <property type="protein sequence ID" value="GIE50082.1"/>
    <property type="molecule type" value="Genomic_DNA"/>
</dbReference>
<feature type="transmembrane region" description="Helical" evidence="2">
    <location>
        <begin position="94"/>
        <end position="119"/>
    </location>
</feature>
<accession>A0A919JJ63</accession>
<comment type="caution">
    <text evidence="3">The sequence shown here is derived from an EMBL/GenBank/DDBJ whole genome shotgun (WGS) entry which is preliminary data.</text>
</comment>
<keyword evidence="2" id="KW-0812">Transmembrane</keyword>
<gene>
    <name evidence="3" type="ORF">Ani05nite_36160</name>
</gene>
<organism evidence="3 4">
    <name type="scientific">Actinoplanes nipponensis</name>
    <dbReference type="NCBI Taxonomy" id="135950"/>
    <lineage>
        <taxon>Bacteria</taxon>
        <taxon>Bacillati</taxon>
        <taxon>Actinomycetota</taxon>
        <taxon>Actinomycetes</taxon>
        <taxon>Micromonosporales</taxon>
        <taxon>Micromonosporaceae</taxon>
        <taxon>Actinoplanes</taxon>
    </lineage>
</organism>
<name>A0A919JJ63_9ACTN</name>
<feature type="region of interest" description="Disordered" evidence="1">
    <location>
        <begin position="1"/>
        <end position="20"/>
    </location>
</feature>
<protein>
    <submittedName>
        <fullName evidence="3">Uncharacterized protein</fullName>
    </submittedName>
</protein>
<feature type="transmembrane region" description="Helical" evidence="2">
    <location>
        <begin position="32"/>
        <end position="50"/>
    </location>
</feature>
<feature type="transmembrane region" description="Helical" evidence="2">
    <location>
        <begin position="147"/>
        <end position="168"/>
    </location>
</feature>
<dbReference type="Proteomes" id="UP000647172">
    <property type="component" value="Unassembled WGS sequence"/>
</dbReference>
<dbReference type="RefSeq" id="WP_203769723.1">
    <property type="nucleotide sequence ID" value="NZ_BAAAYJ010000107.1"/>
</dbReference>
<dbReference type="AlphaFoldDB" id="A0A919JJ63"/>